<organism evidence="2 3">
    <name type="scientific">Chlamydotis macqueenii</name>
    <name type="common">Macqueen's bustard</name>
    <dbReference type="NCBI Taxonomy" id="187382"/>
    <lineage>
        <taxon>Eukaryota</taxon>
        <taxon>Metazoa</taxon>
        <taxon>Chordata</taxon>
        <taxon>Craniata</taxon>
        <taxon>Vertebrata</taxon>
        <taxon>Euteleostomi</taxon>
        <taxon>Archelosauria</taxon>
        <taxon>Archosauria</taxon>
        <taxon>Dinosauria</taxon>
        <taxon>Saurischia</taxon>
        <taxon>Theropoda</taxon>
        <taxon>Coelurosauria</taxon>
        <taxon>Aves</taxon>
        <taxon>Neognathae</taxon>
        <taxon>Neoaves</taxon>
        <taxon>Otidimorphae</taxon>
        <taxon>Otidiformes</taxon>
        <taxon>Otididae</taxon>
        <taxon>Chlamydotis</taxon>
    </lineage>
</organism>
<feature type="non-terminal residue" evidence="2">
    <location>
        <position position="123"/>
    </location>
</feature>
<dbReference type="AlphaFoldDB" id="A0A091KER3"/>
<sequence length="123" mass="12825">MKLRALCDAQLSAKSVISSLVCSAKPHKNSVGLEDGSVTGACSTDGSKLEVPFLLKYTDTAKGAGNHIMDTMAEETKVVKEFIQNSTFGSAKSSTAVPSTTAAESQTTGQMLQLPLPAKICSK</sequence>
<dbReference type="EMBL" id="KK738522">
    <property type="protein sequence ID" value="KFP37943.1"/>
    <property type="molecule type" value="Genomic_DNA"/>
</dbReference>
<dbReference type="PANTHER" id="PTHR35674">
    <property type="entry name" value="CDNA SEQUENCE CK137956"/>
    <property type="match status" value="1"/>
</dbReference>
<accession>A0A091KER3</accession>
<name>A0A091KER3_9AVES</name>
<protein>
    <submittedName>
        <fullName evidence="2">Uncharacterized protein</fullName>
    </submittedName>
</protein>
<proteinExistence type="predicted"/>
<reference evidence="2 3" key="1">
    <citation type="submission" date="2014-04" db="EMBL/GenBank/DDBJ databases">
        <title>Genome evolution of avian class.</title>
        <authorList>
            <person name="Zhang G."/>
            <person name="Li C."/>
        </authorList>
    </citation>
    <scope>NUCLEOTIDE SEQUENCE [LARGE SCALE GENOMIC DNA]</scope>
    <source>
        <strain evidence="2">BGI_N324</strain>
    </source>
</reference>
<dbReference type="PANTHER" id="PTHR35674:SF1">
    <property type="entry name" value="CDNA SEQUENCE CK137956"/>
    <property type="match status" value="1"/>
</dbReference>
<dbReference type="Proteomes" id="UP000053330">
    <property type="component" value="Unassembled WGS sequence"/>
</dbReference>
<evidence type="ECO:0000256" key="1">
    <source>
        <dbReference type="SAM" id="MobiDB-lite"/>
    </source>
</evidence>
<evidence type="ECO:0000313" key="2">
    <source>
        <dbReference type="EMBL" id="KFP37943.1"/>
    </source>
</evidence>
<gene>
    <name evidence="2" type="ORF">N324_05599</name>
</gene>
<evidence type="ECO:0000313" key="3">
    <source>
        <dbReference type="Proteomes" id="UP000053330"/>
    </source>
</evidence>
<feature type="region of interest" description="Disordered" evidence="1">
    <location>
        <begin position="90"/>
        <end position="109"/>
    </location>
</feature>
<dbReference type="Pfam" id="PF15752">
    <property type="entry name" value="DUF4688"/>
    <property type="match status" value="1"/>
</dbReference>
<keyword evidence="3" id="KW-1185">Reference proteome</keyword>
<dbReference type="InterPro" id="IPR031496">
    <property type="entry name" value="DUF4688"/>
</dbReference>